<organism evidence="14 15">
    <name type="scientific">Flavobacterium cupreum</name>
    <dbReference type="NCBI Taxonomy" id="2133766"/>
    <lineage>
        <taxon>Bacteria</taxon>
        <taxon>Pseudomonadati</taxon>
        <taxon>Bacteroidota</taxon>
        <taxon>Flavobacteriia</taxon>
        <taxon>Flavobacteriales</taxon>
        <taxon>Flavobacteriaceae</taxon>
        <taxon>Flavobacterium</taxon>
    </lineage>
</organism>
<dbReference type="InterPro" id="IPR003004">
    <property type="entry name" value="GspF/PilC"/>
</dbReference>
<evidence type="ECO:0000256" key="7">
    <source>
        <dbReference type="ARBA" id="ARBA00022989"/>
    </source>
</evidence>
<keyword evidence="7 12" id="KW-1133">Transmembrane helix</keyword>
<keyword evidence="15" id="KW-1185">Reference proteome</keyword>
<feature type="transmembrane region" description="Helical" evidence="12">
    <location>
        <begin position="192"/>
        <end position="211"/>
    </location>
</feature>
<dbReference type="GO" id="GO:0005886">
    <property type="term" value="C:plasma membrane"/>
    <property type="evidence" value="ECO:0007669"/>
    <property type="project" value="UniProtKB-SubCell"/>
</dbReference>
<feature type="coiled-coil region" evidence="11">
    <location>
        <begin position="108"/>
        <end position="135"/>
    </location>
</feature>
<dbReference type="PANTHER" id="PTHR30012:SF0">
    <property type="entry name" value="TYPE II SECRETION SYSTEM PROTEIN F-RELATED"/>
    <property type="match status" value="1"/>
</dbReference>
<evidence type="ECO:0000256" key="5">
    <source>
        <dbReference type="ARBA" id="ARBA00022475"/>
    </source>
</evidence>
<evidence type="ECO:0000256" key="10">
    <source>
        <dbReference type="RuleBase" id="RU003923"/>
    </source>
</evidence>
<keyword evidence="5" id="KW-1003">Cell membrane</keyword>
<evidence type="ECO:0000256" key="4">
    <source>
        <dbReference type="ARBA" id="ARBA00022448"/>
    </source>
</evidence>
<reference evidence="15" key="1">
    <citation type="journal article" date="2019" name="Syst. Appl. Microbiol.">
        <title>Flavobacterium circumlabens sp. nov. and Flavobacterium cupreum sp. nov., two psychrotrophic species isolated from Antarctic environmental samples.</title>
        <authorList>
            <person name="Kralova S."/>
            <person name="Busse H.-J."/>
            <person name="Svec P."/>
            <person name="Maslanova I."/>
            <person name="Stankova E."/>
            <person name="Bartak M."/>
            <person name="Sedlacek I."/>
        </authorList>
    </citation>
    <scope>NUCLEOTIDE SEQUENCE [LARGE SCALE GENOMIC DNA]</scope>
    <source>
        <strain evidence="15">CCM 8825</strain>
    </source>
</reference>
<comment type="subcellular location">
    <subcellularLocation>
        <location evidence="2 10">Cell membrane</location>
        <topology evidence="2 10">Multi-pass membrane protein</topology>
    </subcellularLocation>
</comment>
<keyword evidence="11" id="KW-0175">Coiled coil</keyword>
<dbReference type="Gene3D" id="1.20.81.30">
    <property type="entry name" value="Type II secretion system (T2SS), domain F"/>
    <property type="match status" value="2"/>
</dbReference>
<dbReference type="OrthoDB" id="1523422at2"/>
<dbReference type="PROSITE" id="PS00874">
    <property type="entry name" value="T2SP_F"/>
    <property type="match status" value="1"/>
</dbReference>
<feature type="transmembrane region" description="Helical" evidence="12">
    <location>
        <begin position="136"/>
        <end position="158"/>
    </location>
</feature>
<dbReference type="PANTHER" id="PTHR30012">
    <property type="entry name" value="GENERAL SECRETION PATHWAY PROTEIN"/>
    <property type="match status" value="1"/>
</dbReference>
<evidence type="ECO:0000256" key="6">
    <source>
        <dbReference type="ARBA" id="ARBA00022692"/>
    </source>
</evidence>
<feature type="domain" description="Type II secretion system protein GspF" evidence="13">
    <location>
        <begin position="243"/>
        <end position="365"/>
    </location>
</feature>
<evidence type="ECO:0000313" key="14">
    <source>
        <dbReference type="EMBL" id="RUT69895.1"/>
    </source>
</evidence>
<feature type="transmembrane region" description="Helical" evidence="12">
    <location>
        <begin position="341"/>
        <end position="364"/>
    </location>
</feature>
<dbReference type="Proteomes" id="UP000288102">
    <property type="component" value="Unassembled WGS sequence"/>
</dbReference>
<evidence type="ECO:0000313" key="15">
    <source>
        <dbReference type="Proteomes" id="UP000288102"/>
    </source>
</evidence>
<dbReference type="GO" id="GO:0009306">
    <property type="term" value="P:protein secretion"/>
    <property type="evidence" value="ECO:0007669"/>
    <property type="project" value="InterPro"/>
</dbReference>
<keyword evidence="8 12" id="KW-0472">Membrane</keyword>
<evidence type="ECO:0000256" key="8">
    <source>
        <dbReference type="ARBA" id="ARBA00023136"/>
    </source>
</evidence>
<evidence type="ECO:0000256" key="2">
    <source>
        <dbReference type="ARBA" id="ARBA00004651"/>
    </source>
</evidence>
<dbReference type="AlphaFoldDB" id="A0A434A6C5"/>
<evidence type="ECO:0000256" key="11">
    <source>
        <dbReference type="SAM" id="Coils"/>
    </source>
</evidence>
<dbReference type="RefSeq" id="WP_127339127.1">
    <property type="nucleotide sequence ID" value="NZ_QWDM01000008.1"/>
</dbReference>
<feature type="domain" description="Type II secretion system protein GspF" evidence="13">
    <location>
        <begin position="41"/>
        <end position="163"/>
    </location>
</feature>
<comment type="function">
    <text evidence="1">Component of the type II secretion system inner membrane complex required for the energy-dependent secretion of extracellular factors such as proteases and toxins from the periplasm.</text>
</comment>
<protein>
    <recommendedName>
        <fullName evidence="9">General secretion pathway protein F</fullName>
    </recommendedName>
</protein>
<comment type="caution">
    <text evidence="14">The sequence shown here is derived from an EMBL/GenBank/DDBJ whole genome shotgun (WGS) entry which is preliminary data.</text>
</comment>
<evidence type="ECO:0000256" key="1">
    <source>
        <dbReference type="ARBA" id="ARBA00002684"/>
    </source>
</evidence>
<evidence type="ECO:0000256" key="12">
    <source>
        <dbReference type="SAM" id="Phobius"/>
    </source>
</evidence>
<dbReference type="Pfam" id="PF00482">
    <property type="entry name" value="T2SSF"/>
    <property type="match status" value="2"/>
</dbReference>
<dbReference type="InterPro" id="IPR001992">
    <property type="entry name" value="T2SS_GspF/T4SS_PilC_CS"/>
</dbReference>
<dbReference type="InterPro" id="IPR042094">
    <property type="entry name" value="T2SS_GspF_sf"/>
</dbReference>
<name>A0A434A6C5_9FLAO</name>
<dbReference type="EMBL" id="QWDM01000008">
    <property type="protein sequence ID" value="RUT69895.1"/>
    <property type="molecule type" value="Genomic_DNA"/>
</dbReference>
<sequence>MSLDLSTYKAPKAEKTDFKVPSGAASFQFSKKLSDKKKEIFYRELGMLLKSGVDFKKALEILSNQSSNKFEKEIILQIKDKVIEGRSIYESMRETNQFSAYEYYSIQIGEETRKLEEVLAELQKYFNRKIQMKRQIVSVLTYPAIVMIVTVLVLYFMLNKVVPMFSSVFKQFGSELPKSTQVIIKISNHSGTIFSIVLAIIIGLIITHAFLKEKDFYRALTTKMILKIPYFGNLIRKIYISRFCQAMNLLITSKTTLINSLSLTAKMIGFYPIEMAIQEIKDDITRGASLNESLKKHDVFENKMVSMVEVAEQVNQLETMFERLTEQYNEEISHQTKMIGVILEPMIIIVIGVIVGVIMVSMYAPMFDLSKIINK</sequence>
<dbReference type="InterPro" id="IPR018076">
    <property type="entry name" value="T2SS_GspF_dom"/>
</dbReference>
<gene>
    <name evidence="14" type="ORF">D0817_14875</name>
</gene>
<evidence type="ECO:0000259" key="13">
    <source>
        <dbReference type="Pfam" id="PF00482"/>
    </source>
</evidence>
<dbReference type="PRINTS" id="PR00812">
    <property type="entry name" value="BCTERIALGSPF"/>
</dbReference>
<comment type="similarity">
    <text evidence="3 10">Belongs to the GSP F family.</text>
</comment>
<accession>A0A434A6C5</accession>
<keyword evidence="4 10" id="KW-0813">Transport</keyword>
<keyword evidence="6 10" id="KW-0812">Transmembrane</keyword>
<evidence type="ECO:0000256" key="3">
    <source>
        <dbReference type="ARBA" id="ARBA00005745"/>
    </source>
</evidence>
<proteinExistence type="inferred from homology"/>
<evidence type="ECO:0000256" key="9">
    <source>
        <dbReference type="ARBA" id="ARBA00030750"/>
    </source>
</evidence>